<protein>
    <recommendedName>
        <fullName evidence="9">Sec-independent protein translocase protein TatA</fullName>
    </recommendedName>
</protein>
<keyword evidence="7 9" id="KW-0811">Translocation</keyword>
<keyword evidence="6 9" id="KW-1133">Transmembrane helix</keyword>
<evidence type="ECO:0000256" key="3">
    <source>
        <dbReference type="ARBA" id="ARBA00022475"/>
    </source>
</evidence>
<keyword evidence="4 9" id="KW-0812">Transmembrane</keyword>
<dbReference type="InterPro" id="IPR003369">
    <property type="entry name" value="TatA/B/E"/>
</dbReference>
<dbReference type="Pfam" id="PF02416">
    <property type="entry name" value="TatA_B_E"/>
    <property type="match status" value="1"/>
</dbReference>
<evidence type="ECO:0000313" key="10">
    <source>
        <dbReference type="EMBL" id="MFC1853032.1"/>
    </source>
</evidence>
<evidence type="ECO:0000256" key="2">
    <source>
        <dbReference type="ARBA" id="ARBA00022448"/>
    </source>
</evidence>
<dbReference type="HAMAP" id="MF_00236">
    <property type="entry name" value="TatA_E"/>
    <property type="match status" value="1"/>
</dbReference>
<dbReference type="PRINTS" id="PR01506">
    <property type="entry name" value="TATBPROTEIN"/>
</dbReference>
<comment type="subunit">
    <text evidence="9">Forms a complex with TatC.</text>
</comment>
<keyword evidence="8 9" id="KW-0472">Membrane</keyword>
<keyword evidence="5 9" id="KW-0653">Protein transport</keyword>
<evidence type="ECO:0000256" key="9">
    <source>
        <dbReference type="HAMAP-Rule" id="MF_00236"/>
    </source>
</evidence>
<organism evidence="10 11">
    <name type="scientific">candidate division CSSED10-310 bacterium</name>
    <dbReference type="NCBI Taxonomy" id="2855610"/>
    <lineage>
        <taxon>Bacteria</taxon>
        <taxon>Bacteria division CSSED10-310</taxon>
    </lineage>
</organism>
<evidence type="ECO:0000256" key="5">
    <source>
        <dbReference type="ARBA" id="ARBA00022927"/>
    </source>
</evidence>
<evidence type="ECO:0000256" key="6">
    <source>
        <dbReference type="ARBA" id="ARBA00022989"/>
    </source>
</evidence>
<comment type="caution">
    <text evidence="10">The sequence shown here is derived from an EMBL/GenBank/DDBJ whole genome shotgun (WGS) entry which is preliminary data.</text>
</comment>
<dbReference type="Gene3D" id="1.20.5.3310">
    <property type="match status" value="1"/>
</dbReference>
<name>A0ABV6Z3L2_UNCC1</name>
<reference evidence="10 11" key="1">
    <citation type="submission" date="2024-09" db="EMBL/GenBank/DDBJ databases">
        <title>Laminarin stimulates single cell rates of sulfate reduction while oxygen inhibits transcriptomic activity in coastal marine sediment.</title>
        <authorList>
            <person name="Lindsay M."/>
            <person name="Orcutt B."/>
            <person name="Emerson D."/>
            <person name="Stepanauskas R."/>
            <person name="D'Angelo T."/>
        </authorList>
    </citation>
    <scope>NUCLEOTIDE SEQUENCE [LARGE SCALE GENOMIC DNA]</scope>
    <source>
        <strain evidence="10">SAG AM-311-K15</strain>
    </source>
</reference>
<keyword evidence="2 9" id="KW-0813">Transport</keyword>
<evidence type="ECO:0000256" key="1">
    <source>
        <dbReference type="ARBA" id="ARBA00004162"/>
    </source>
</evidence>
<evidence type="ECO:0000256" key="7">
    <source>
        <dbReference type="ARBA" id="ARBA00023010"/>
    </source>
</evidence>
<accession>A0ABV6Z3L2</accession>
<dbReference type="NCBIfam" id="TIGR01411">
    <property type="entry name" value="tatAE"/>
    <property type="match status" value="1"/>
</dbReference>
<proteinExistence type="inferred from homology"/>
<evidence type="ECO:0000313" key="11">
    <source>
        <dbReference type="Proteomes" id="UP001594351"/>
    </source>
</evidence>
<dbReference type="PANTHER" id="PTHR42982:SF1">
    <property type="entry name" value="SEC-INDEPENDENT PROTEIN TRANSLOCASE PROTEIN TATA"/>
    <property type="match status" value="1"/>
</dbReference>
<feature type="transmembrane region" description="Helical" evidence="9">
    <location>
        <begin position="6"/>
        <end position="25"/>
    </location>
</feature>
<dbReference type="EMBL" id="JBHPBY010000407">
    <property type="protein sequence ID" value="MFC1853032.1"/>
    <property type="molecule type" value="Genomic_DNA"/>
</dbReference>
<comment type="similarity">
    <text evidence="9">Belongs to the TatA/E family.</text>
</comment>
<comment type="function">
    <text evidence="9">Part of the twin-arginine translocation (Tat) system that transports large folded proteins containing a characteristic twin-arginine motif in their signal peptide across membranes. TatA could form the protein-conducting channel of the Tat system.</text>
</comment>
<keyword evidence="3 9" id="KW-1003">Cell membrane</keyword>
<dbReference type="Proteomes" id="UP001594351">
    <property type="component" value="Unassembled WGS sequence"/>
</dbReference>
<evidence type="ECO:0000256" key="4">
    <source>
        <dbReference type="ARBA" id="ARBA00022692"/>
    </source>
</evidence>
<keyword evidence="11" id="KW-1185">Reference proteome</keyword>
<evidence type="ECO:0000256" key="8">
    <source>
        <dbReference type="ARBA" id="ARBA00023136"/>
    </source>
</evidence>
<dbReference type="InterPro" id="IPR006312">
    <property type="entry name" value="TatA/E"/>
</dbReference>
<comment type="subcellular location">
    <subcellularLocation>
        <location evidence="1 9">Cell membrane</location>
        <topology evidence="1 9">Single-pass membrane protein</topology>
    </subcellularLocation>
</comment>
<gene>
    <name evidence="9" type="primary">tatA</name>
    <name evidence="10" type="ORF">ACFL27_22775</name>
</gene>
<dbReference type="PANTHER" id="PTHR42982">
    <property type="entry name" value="SEC-INDEPENDENT PROTEIN TRANSLOCASE PROTEIN TATA"/>
    <property type="match status" value="1"/>
</dbReference>
<sequence length="64" mass="7100">MFGLGIWELVIVLVLIMIVFGVGKLPEVGTGLGKGIRNFKKAFHEENEKLLNESNSTEQKKDPS</sequence>